<dbReference type="OrthoDB" id="2417886at2"/>
<name>A0A0A2TEZ9_9BACI</name>
<reference evidence="1 2" key="1">
    <citation type="journal article" date="2015" name="Stand. Genomic Sci.">
        <title>High quality draft genome sequence of the moderately halophilic bacterium Pontibacillus yanchengensis Y32(T) and comparison among Pontibacillus genomes.</title>
        <authorList>
            <person name="Huang J."/>
            <person name="Qiao Z.X."/>
            <person name="Tang J.W."/>
            <person name="Wang G."/>
        </authorList>
    </citation>
    <scope>NUCLEOTIDE SEQUENCE [LARGE SCALE GENOMIC DNA]</scope>
    <source>
        <strain evidence="1 2">Y32</strain>
    </source>
</reference>
<dbReference type="AlphaFoldDB" id="A0A0A2TEZ9"/>
<dbReference type="Proteomes" id="UP000030147">
    <property type="component" value="Unassembled WGS sequence"/>
</dbReference>
<dbReference type="eggNOG" id="COG0142">
    <property type="taxonomic scope" value="Bacteria"/>
</dbReference>
<dbReference type="Pfam" id="PF07307">
    <property type="entry name" value="HEPPP_synt_1"/>
    <property type="match status" value="1"/>
</dbReference>
<gene>
    <name evidence="1" type="ORF">N782_07785</name>
</gene>
<proteinExistence type="predicted"/>
<dbReference type="InterPro" id="IPR009920">
    <property type="entry name" value="HEPPP_synth_su1"/>
</dbReference>
<dbReference type="GO" id="GO:0009234">
    <property type="term" value="P:menaquinone biosynthetic process"/>
    <property type="evidence" value="ECO:0007669"/>
    <property type="project" value="InterPro"/>
</dbReference>
<dbReference type="EMBL" id="AVBF01000019">
    <property type="protein sequence ID" value="KGP73008.1"/>
    <property type="molecule type" value="Genomic_DNA"/>
</dbReference>
<dbReference type="STRING" id="1385514.N782_07785"/>
<evidence type="ECO:0000313" key="2">
    <source>
        <dbReference type="Proteomes" id="UP000030147"/>
    </source>
</evidence>
<evidence type="ECO:0000313" key="1">
    <source>
        <dbReference type="EMBL" id="KGP73008.1"/>
    </source>
</evidence>
<keyword evidence="2" id="KW-1185">Reference proteome</keyword>
<accession>A0A0A2TEZ9</accession>
<dbReference type="Gene3D" id="1.20.120.1450">
    <property type="match status" value="1"/>
</dbReference>
<comment type="caution">
    <text evidence="1">The sequence shown here is derived from an EMBL/GenBank/DDBJ whole genome shotgun (WGS) entry which is preliminary data.</text>
</comment>
<organism evidence="1 2">
    <name type="scientific">Pontibacillus yanchengensis Y32</name>
    <dbReference type="NCBI Taxonomy" id="1385514"/>
    <lineage>
        <taxon>Bacteria</taxon>
        <taxon>Bacillati</taxon>
        <taxon>Bacillota</taxon>
        <taxon>Bacilli</taxon>
        <taxon>Bacillales</taxon>
        <taxon>Bacillaceae</taxon>
        <taxon>Pontibacillus</taxon>
    </lineage>
</organism>
<sequence>MMALNSKDLNIEEIRSSIENQIRHPYLAKFIPNPVISEDKLMFLATLMKQSELSEEKQKQYIITTMLVQIALDTHELVTTTGVHDTAEVQKQRQLTVLAGDYYSGLYYYLLSKLEDLPMIQTLASTIKEINELKMNIYNQDFPTLSQVMDGLMKVESLLIQRVAEFVQKPVMNDVAGDWLLAMRLQSENKRYHKRETAPLLELLMKSPFVQVNGIHAIRTMDKLIRKHMLRVEHSISHLPQNFEILKDYLQHHIYQSFYIKQRAVEEG</sequence>
<protein>
    <submittedName>
        <fullName evidence="1">Heptaprenyl diphosphate synthase</fullName>
    </submittedName>
</protein>